<keyword evidence="2" id="KW-1185">Reference proteome</keyword>
<dbReference type="Proteomes" id="UP000265520">
    <property type="component" value="Unassembled WGS sequence"/>
</dbReference>
<dbReference type="AlphaFoldDB" id="A0A392MFI1"/>
<comment type="caution">
    <text evidence="1">The sequence shown here is derived from an EMBL/GenBank/DDBJ whole genome shotgun (WGS) entry which is preliminary data.</text>
</comment>
<evidence type="ECO:0000313" key="1">
    <source>
        <dbReference type="EMBL" id="MCH86267.1"/>
    </source>
</evidence>
<gene>
    <name evidence="1" type="ORF">A2U01_0007121</name>
</gene>
<reference evidence="1 2" key="1">
    <citation type="journal article" date="2018" name="Front. Plant Sci.">
        <title>Red Clover (Trifolium pratense) and Zigzag Clover (T. medium) - A Picture of Genomic Similarities and Differences.</title>
        <authorList>
            <person name="Dluhosova J."/>
            <person name="Istvanek J."/>
            <person name="Nedelnik J."/>
            <person name="Repkova J."/>
        </authorList>
    </citation>
    <scope>NUCLEOTIDE SEQUENCE [LARGE SCALE GENOMIC DNA]</scope>
    <source>
        <strain evidence="2">cv. 10/8</strain>
        <tissue evidence="1">Leaf</tissue>
    </source>
</reference>
<sequence length="89" mass="9876">MEGTWEDYLEMNQNMLGFGHNNQVLIALVLTSGRDPGIVPRNSYPPVPDEYDGSVSINNLLAALIVQYATTVWSDLIITAHGWASVLDW</sequence>
<dbReference type="EMBL" id="LXQA010010039">
    <property type="protein sequence ID" value="MCH86267.1"/>
    <property type="molecule type" value="Genomic_DNA"/>
</dbReference>
<name>A0A392MFI1_9FABA</name>
<accession>A0A392MFI1</accession>
<organism evidence="1 2">
    <name type="scientific">Trifolium medium</name>
    <dbReference type="NCBI Taxonomy" id="97028"/>
    <lineage>
        <taxon>Eukaryota</taxon>
        <taxon>Viridiplantae</taxon>
        <taxon>Streptophyta</taxon>
        <taxon>Embryophyta</taxon>
        <taxon>Tracheophyta</taxon>
        <taxon>Spermatophyta</taxon>
        <taxon>Magnoliopsida</taxon>
        <taxon>eudicotyledons</taxon>
        <taxon>Gunneridae</taxon>
        <taxon>Pentapetalae</taxon>
        <taxon>rosids</taxon>
        <taxon>fabids</taxon>
        <taxon>Fabales</taxon>
        <taxon>Fabaceae</taxon>
        <taxon>Papilionoideae</taxon>
        <taxon>50 kb inversion clade</taxon>
        <taxon>NPAAA clade</taxon>
        <taxon>Hologalegina</taxon>
        <taxon>IRL clade</taxon>
        <taxon>Trifolieae</taxon>
        <taxon>Trifolium</taxon>
    </lineage>
</organism>
<protein>
    <submittedName>
        <fullName evidence="1">Uncharacterized protein</fullName>
    </submittedName>
</protein>
<proteinExistence type="predicted"/>
<evidence type="ECO:0000313" key="2">
    <source>
        <dbReference type="Proteomes" id="UP000265520"/>
    </source>
</evidence>